<evidence type="ECO:0000259" key="4">
    <source>
        <dbReference type="Pfam" id="PF18701"/>
    </source>
</evidence>
<dbReference type="Pfam" id="PF05380">
    <property type="entry name" value="Peptidase_A17"/>
    <property type="match status" value="1"/>
</dbReference>
<dbReference type="InterPro" id="IPR041588">
    <property type="entry name" value="Integrase_H2C2"/>
</dbReference>
<feature type="domain" description="DUF5641" evidence="4">
    <location>
        <begin position="908"/>
        <end position="1000"/>
    </location>
</feature>
<proteinExistence type="predicted"/>
<gene>
    <name evidence="5" type="ORF">ANCCEY_10585</name>
</gene>
<feature type="compositionally biased region" description="Polar residues" evidence="1">
    <location>
        <begin position="1038"/>
        <end position="1048"/>
    </location>
</feature>
<keyword evidence="6" id="KW-1185">Reference proteome</keyword>
<dbReference type="InterPro" id="IPR008042">
    <property type="entry name" value="Retrotrans_Pao"/>
</dbReference>
<evidence type="ECO:0000259" key="2">
    <source>
        <dbReference type="Pfam" id="PF07245"/>
    </source>
</evidence>
<feature type="region of interest" description="Disordered" evidence="1">
    <location>
        <begin position="1009"/>
        <end position="1070"/>
    </location>
</feature>
<dbReference type="InterPro" id="IPR001969">
    <property type="entry name" value="Aspartic_peptidase_AS"/>
</dbReference>
<dbReference type="GO" id="GO:0006508">
    <property type="term" value="P:proteolysis"/>
    <property type="evidence" value="ECO:0007669"/>
    <property type="project" value="InterPro"/>
</dbReference>
<evidence type="ECO:0000313" key="5">
    <source>
        <dbReference type="EMBL" id="EPB70322.1"/>
    </source>
</evidence>
<sequence>MGATKKPTTIAPSKKSQEQDRKSPTTKVCSHVVTTPSETKSPPTPNTTVAETAILQQQSLPNRSLVAHPCLPIGELTVINQTKKTLEKVSVLLDTGAELSFVDSSIAEKLQLPVLEVKEVLLHTFGSKRRKCNRVWDAEGTPHNLDLLTHDVLTRSLVTPNLPSDDIEFIRSLDLPIAWKTTQGSVTLSILLGCDQLWSFVCNDKPSIALPSGMHILPTKLGYLISGKAQPKKGNVIQVSQSVSDETNHWDECWSMDTVGQYPIRSEDDTISQEEREKWDKYWALEAAGTEEFSGTETIARAEQDKKVWQQLNDTIERRPDGYYVRLPWKGKHPLLPDNKALAYRRLVNVWAAISKDEQLLDQYNTVFQDQLRQNIVEDIKRNLYVDNLLLTTDALEDAIGVYQRTKQMFQDLKMNLREFSSNDNQLMDAISEKDRTSDISPKVLGLLWNVKEDTVSVSVQFPDTPLVTKRTVTSAIASIYDPLGWTIPLLHRAKTFLQELWKEQYEWDTILPKEKEDEWNRIVEMAQGFQKPLPRYIMPKHDQGILVTFADASLSAMAACTYLCYDNRSFLIMAKSKLPSLHGQYTIPKLELNAMTLATRLSNSVFGEFKGTINITSIYIFSDSEIVLSWLKLQPQREVGPFVYNRLVEIRNIGHHITSQDCDDKAFSYPLGDQEEPPPPQKSVPEQIFTVKLSDKSDCELLRPSQVRTFTQAKRYMAYVLRFIFGVIKRINSRGNTQILLSLSPNQGPEGEIDSHHLTGPEIRQAGTVLIRHHQATYITPHILHSLQQLNIRQDEQGILRCYGRLGQANLDYDTKYPIFVLQKTLLANIIVRDFHLNGHPGINHTIALVRQEFWIPQLRSQKDLVVFHPIGPGTDEIDDPQYLPSEDLVVLQTKRQAIMALESSCRFTEKFWNIWQTQYLTALREKHTLQVTRKKGCAQPPSEGALVLISDPVLPRHSWKMGTIDQLIMNARGTVREAVVRLPSQRLIRRPVNLLIPLELDEGSASIAEPSEQSPASHGDAPEHRPSLPPKEAGATDQQPEPQSRYNLRKRKRVDYAEEQEEDPIALSPSGSTFSISALLQIAPILLLSSFAGTTTSGALKSSIRLMQCVPGGIHIISQEQIPYEICAEQYCVQLSNPQVNETIALPPEIVLHEHRVQWKYSEETSVSEVFKINPFKREACLRLSQNNTAIHEIRLQWKSLVLTCEPVTDLFTRDTVHKVIDSKRCPHSGSCVGNKCGSINASSLIPELAIGNQYPGNTAWNHAEGSAVTASTPVRVACSTGSTWFPSIPIFLRYSTAIGGRRQPTYKSPMWTGYGNNPVA</sequence>
<evidence type="ECO:0000256" key="1">
    <source>
        <dbReference type="SAM" id="MobiDB-lite"/>
    </source>
</evidence>
<protein>
    <submittedName>
        <fullName evidence="5">Pao retrotransposon peptidase</fullName>
    </submittedName>
</protein>
<feature type="domain" description="Integrase zinc-binding" evidence="3">
    <location>
        <begin position="830"/>
        <end position="862"/>
    </location>
</feature>
<evidence type="ECO:0000259" key="3">
    <source>
        <dbReference type="Pfam" id="PF17921"/>
    </source>
</evidence>
<reference evidence="5 6" key="1">
    <citation type="submission" date="2013-05" db="EMBL/GenBank/DDBJ databases">
        <title>Draft genome of the parasitic nematode Anyclostoma ceylanicum.</title>
        <authorList>
            <person name="Mitreva M."/>
        </authorList>
    </citation>
    <scope>NUCLEOTIDE SEQUENCE [LARGE SCALE GENOMIC DNA]</scope>
</reference>
<organism evidence="5 6">
    <name type="scientific">Ancylostoma ceylanicum</name>
    <dbReference type="NCBI Taxonomy" id="53326"/>
    <lineage>
        <taxon>Eukaryota</taxon>
        <taxon>Metazoa</taxon>
        <taxon>Ecdysozoa</taxon>
        <taxon>Nematoda</taxon>
        <taxon>Chromadorea</taxon>
        <taxon>Rhabditida</taxon>
        <taxon>Rhabditina</taxon>
        <taxon>Rhabditomorpha</taxon>
        <taxon>Strongyloidea</taxon>
        <taxon>Ancylostomatidae</taxon>
        <taxon>Ancylostomatinae</taxon>
        <taxon>Ancylostoma</taxon>
    </lineage>
</organism>
<dbReference type="InterPro" id="IPR009878">
    <property type="entry name" value="Phlebovirus_G2_fusion"/>
</dbReference>
<dbReference type="Proteomes" id="UP000054495">
    <property type="component" value="Unassembled WGS sequence"/>
</dbReference>
<evidence type="ECO:0000313" key="6">
    <source>
        <dbReference type="Proteomes" id="UP000054495"/>
    </source>
</evidence>
<dbReference type="Pfam" id="PF18701">
    <property type="entry name" value="DUF5641"/>
    <property type="match status" value="1"/>
</dbReference>
<dbReference type="Pfam" id="PF07245">
    <property type="entry name" value="Phlebovirus_G2"/>
    <property type="match status" value="1"/>
</dbReference>
<accession>A0A0D6LRS5</accession>
<feature type="domain" description="Phlebovirus glycoprotein G2 fusion" evidence="2">
    <location>
        <begin position="1168"/>
        <end position="1268"/>
    </location>
</feature>
<dbReference type="PROSITE" id="PS00141">
    <property type="entry name" value="ASP_PROTEASE"/>
    <property type="match status" value="1"/>
</dbReference>
<dbReference type="CDD" id="cd00303">
    <property type="entry name" value="retropepsin_like"/>
    <property type="match status" value="1"/>
</dbReference>
<feature type="region of interest" description="Disordered" evidence="1">
    <location>
        <begin position="1"/>
        <end position="46"/>
    </location>
</feature>
<dbReference type="EMBL" id="KE125202">
    <property type="protein sequence ID" value="EPB70322.1"/>
    <property type="molecule type" value="Genomic_DNA"/>
</dbReference>
<name>A0A0D6LRS5_9BILA</name>
<dbReference type="PANTHER" id="PTHR47331:SF8">
    <property type="match status" value="1"/>
</dbReference>
<feature type="compositionally biased region" description="Polar residues" evidence="1">
    <location>
        <begin position="1"/>
        <end position="11"/>
    </location>
</feature>
<dbReference type="GO" id="GO:0004190">
    <property type="term" value="F:aspartic-type endopeptidase activity"/>
    <property type="evidence" value="ECO:0007669"/>
    <property type="project" value="InterPro"/>
</dbReference>
<dbReference type="PANTHER" id="PTHR47331">
    <property type="entry name" value="PHD-TYPE DOMAIN-CONTAINING PROTEIN"/>
    <property type="match status" value="1"/>
</dbReference>
<dbReference type="Pfam" id="PF17921">
    <property type="entry name" value="Integrase_H2C2"/>
    <property type="match status" value="1"/>
</dbReference>
<dbReference type="InterPro" id="IPR040676">
    <property type="entry name" value="DUF5641"/>
</dbReference>